<dbReference type="InterPro" id="IPR006047">
    <property type="entry name" value="GH13_cat_dom"/>
</dbReference>
<dbReference type="GO" id="GO:0005975">
    <property type="term" value="P:carbohydrate metabolic process"/>
    <property type="evidence" value="ECO:0007669"/>
    <property type="project" value="InterPro"/>
</dbReference>
<dbReference type="EMBL" id="JADFTS010000008">
    <property type="protein sequence ID" value="KAF9591082.1"/>
    <property type="molecule type" value="Genomic_DNA"/>
</dbReference>
<dbReference type="Gene3D" id="3.20.20.80">
    <property type="entry name" value="Glycosidases"/>
    <property type="match status" value="1"/>
</dbReference>
<accession>A0A835LG00</accession>
<gene>
    <name evidence="4" type="ORF">IFM89_001426</name>
</gene>
<dbReference type="PANTHER" id="PTHR43447">
    <property type="entry name" value="ALPHA-AMYLASE"/>
    <property type="match status" value="1"/>
</dbReference>
<comment type="caution">
    <text evidence="4">The sequence shown here is derived from an EMBL/GenBank/DDBJ whole genome shotgun (WGS) entry which is preliminary data.</text>
</comment>
<evidence type="ECO:0000259" key="3">
    <source>
        <dbReference type="Pfam" id="PF00128"/>
    </source>
</evidence>
<evidence type="ECO:0000313" key="5">
    <source>
        <dbReference type="Proteomes" id="UP000631114"/>
    </source>
</evidence>
<evidence type="ECO:0000256" key="2">
    <source>
        <dbReference type="ARBA" id="ARBA00030238"/>
    </source>
</evidence>
<name>A0A835LG00_9MAGN</name>
<dbReference type="InterPro" id="IPR017853">
    <property type="entry name" value="GH"/>
</dbReference>
<dbReference type="Pfam" id="PF00128">
    <property type="entry name" value="Alpha-amylase"/>
    <property type="match status" value="1"/>
</dbReference>
<dbReference type="AlphaFoldDB" id="A0A835LG00"/>
<evidence type="ECO:0000313" key="4">
    <source>
        <dbReference type="EMBL" id="KAF9591082.1"/>
    </source>
</evidence>
<proteinExistence type="inferred from homology"/>
<dbReference type="OrthoDB" id="550577at2759"/>
<dbReference type="Proteomes" id="UP000631114">
    <property type="component" value="Unassembled WGS sequence"/>
</dbReference>
<keyword evidence="5" id="KW-1185">Reference proteome</keyword>
<evidence type="ECO:0000256" key="1">
    <source>
        <dbReference type="ARBA" id="ARBA00008061"/>
    </source>
</evidence>
<organism evidence="4 5">
    <name type="scientific">Coptis chinensis</name>
    <dbReference type="NCBI Taxonomy" id="261450"/>
    <lineage>
        <taxon>Eukaryota</taxon>
        <taxon>Viridiplantae</taxon>
        <taxon>Streptophyta</taxon>
        <taxon>Embryophyta</taxon>
        <taxon>Tracheophyta</taxon>
        <taxon>Spermatophyta</taxon>
        <taxon>Magnoliopsida</taxon>
        <taxon>Ranunculales</taxon>
        <taxon>Ranunculaceae</taxon>
        <taxon>Coptidoideae</taxon>
        <taxon>Coptis</taxon>
    </lineage>
</organism>
<sequence>MLTTVCICNHMRLQCYGMERKSLSRFLIFQNLGLHQYGYHMQHIPSHLKVTYHVQNLYSLNSAYGSEHLLKTLLQKMKQYNVRAMADIVINHRVGTTQGNGGRYNPYDEVPLSWDERVVTSCSGALGNQSTGDNFHEIPNIDHTQTFVQKDIIQWISWLRNNVEFQDFRFDFAKGYAPKYVKEYIEGAKPIFSVGEYWDSCNYSGTRLDYNQLAIYGAFIG</sequence>
<feature type="domain" description="Glycosyl hydrolase family 13 catalytic" evidence="3">
    <location>
        <begin position="50"/>
        <end position="93"/>
    </location>
</feature>
<protein>
    <recommendedName>
        <fullName evidence="2">1,4-alpha-D-glucan glucanohydrolase</fullName>
    </recommendedName>
</protein>
<comment type="similarity">
    <text evidence="1">Belongs to the glycosyl hydrolase 13 family.</text>
</comment>
<reference evidence="4 5" key="1">
    <citation type="submission" date="2020-10" db="EMBL/GenBank/DDBJ databases">
        <title>The Coptis chinensis genome and diversification of protoberbering-type alkaloids.</title>
        <authorList>
            <person name="Wang B."/>
            <person name="Shu S."/>
            <person name="Song C."/>
            <person name="Liu Y."/>
        </authorList>
    </citation>
    <scope>NUCLEOTIDE SEQUENCE [LARGE SCALE GENOMIC DNA]</scope>
    <source>
        <strain evidence="4">HL-2020</strain>
        <tissue evidence="4">Leaf</tissue>
    </source>
</reference>
<dbReference type="SUPFAM" id="SSF51445">
    <property type="entry name" value="(Trans)glycosidases"/>
    <property type="match status" value="1"/>
</dbReference>